<reference evidence="1" key="1">
    <citation type="submission" date="2024-03" db="EMBL/GenBank/DDBJ databases">
        <title>Deinococcus weizhi sp. nov., isolated from human skin.</title>
        <authorList>
            <person name="Wei Z."/>
            <person name="Tian F."/>
            <person name="Yang C."/>
            <person name="Xin L.T."/>
            <person name="Wen Z.J."/>
            <person name="Lan K.C."/>
            <person name="Yu L."/>
            <person name="Zhe W."/>
            <person name="Dan F.D."/>
            <person name="Jun W."/>
            <person name="Rui Z."/>
            <person name="Yong X.J."/>
            <person name="Ting Y."/>
            <person name="Wei X."/>
            <person name="Xu Z.G."/>
            <person name="Xin Z."/>
            <person name="Dong F.G."/>
            <person name="Ni X.M."/>
            <person name="Zheng M.G."/>
            <person name="Chun Y."/>
            <person name="Qian W.X."/>
        </authorList>
    </citation>
    <scope>NUCLEOTIDE SEQUENCE</scope>
    <source>
        <strain evidence="1">VB142</strain>
    </source>
</reference>
<evidence type="ECO:0000313" key="1">
    <source>
        <dbReference type="EMBL" id="WYF43246.1"/>
    </source>
</evidence>
<sequence>MQAGLAFEVWLDGVRSGLAAVYRDTAFGLRGFVVQEMFLYAQARGQGLGRVAQWHLAQALLPHAQPGDALHGTIHSSNHAALRTAAAAGRERVGRQLWVGVDAVPSQT</sequence>
<accession>A0AAU6PZ52</accession>
<organism evidence="1">
    <name type="scientific">Deinococcus sp. VB142</name>
    <dbReference type="NCBI Taxonomy" id="3112952"/>
    <lineage>
        <taxon>Bacteria</taxon>
        <taxon>Thermotogati</taxon>
        <taxon>Deinococcota</taxon>
        <taxon>Deinococci</taxon>
        <taxon>Deinococcales</taxon>
        <taxon>Deinococcaceae</taxon>
        <taxon>Deinococcus</taxon>
    </lineage>
</organism>
<dbReference type="AlphaFoldDB" id="A0AAU6PZ52"/>
<dbReference type="InterPro" id="IPR016181">
    <property type="entry name" value="Acyl_CoA_acyltransferase"/>
</dbReference>
<dbReference type="EMBL" id="CP149782">
    <property type="protein sequence ID" value="WYF43246.1"/>
    <property type="molecule type" value="Genomic_DNA"/>
</dbReference>
<name>A0AAU6PZ52_9DEIO</name>
<protein>
    <recommendedName>
        <fullName evidence="2">N-acetyltransferase domain-containing protein</fullName>
    </recommendedName>
</protein>
<gene>
    <name evidence="1" type="ORF">WDJ50_07310</name>
</gene>
<dbReference type="SUPFAM" id="SSF55729">
    <property type="entry name" value="Acyl-CoA N-acyltransferases (Nat)"/>
    <property type="match status" value="1"/>
</dbReference>
<dbReference type="RefSeq" id="WP_339093744.1">
    <property type="nucleotide sequence ID" value="NZ_CP149782.1"/>
</dbReference>
<proteinExistence type="predicted"/>
<evidence type="ECO:0008006" key="2">
    <source>
        <dbReference type="Google" id="ProtNLM"/>
    </source>
</evidence>